<proteinExistence type="predicted"/>
<comment type="caution">
    <text evidence="2">The sequence shown here is derived from an EMBL/GenBank/DDBJ whole genome shotgun (WGS) entry which is preliminary data.</text>
</comment>
<dbReference type="InterPro" id="IPR029044">
    <property type="entry name" value="Nucleotide-diphossugar_trans"/>
</dbReference>
<dbReference type="AlphaFoldDB" id="A0A512RNN0"/>
<dbReference type="Gene3D" id="3.90.550.10">
    <property type="entry name" value="Spore Coat Polysaccharide Biosynthesis Protein SpsA, Chain A"/>
    <property type="match status" value="1"/>
</dbReference>
<protein>
    <recommendedName>
        <fullName evidence="1">Streptomycin biosynthesis protein StrF domain-containing protein</fullName>
    </recommendedName>
</protein>
<evidence type="ECO:0000313" key="2">
    <source>
        <dbReference type="EMBL" id="GEP97297.1"/>
    </source>
</evidence>
<sequence length="277" mass="31820">MKESIADTIGLSYELIAVDNTDGRMGLCEAYNTAAKKASFDVLCFMHDDVQFLTKDWGKRVVAHFSADDALAAIGLAGSRYKSRTLSGWWSGLADCDCCNIRQQKPDGEIEHVYVRPPLLSGDVIPVRVLDGVWICMRKEVWQEFPFAEEQLRRFHFYDVDVSLRISAKRKVAVVYDVDLVHFSYGAFGNDWIREAIRFHRSVNQVKLPGAIGTPHERNPERAVMRAWLLRLRREKISLRNKLAWCKTAGVWQNPGNWPYIFLFLTSISFARFRKKA</sequence>
<evidence type="ECO:0000259" key="1">
    <source>
        <dbReference type="Pfam" id="PF13712"/>
    </source>
</evidence>
<dbReference type="EMBL" id="BKAU01000004">
    <property type="protein sequence ID" value="GEP97297.1"/>
    <property type="molecule type" value="Genomic_DNA"/>
</dbReference>
<dbReference type="SUPFAM" id="SSF53448">
    <property type="entry name" value="Nucleotide-diphospho-sugar transferases"/>
    <property type="match status" value="1"/>
</dbReference>
<dbReference type="InterPro" id="IPR059123">
    <property type="entry name" value="StrF_dom"/>
</dbReference>
<keyword evidence="3" id="KW-1185">Reference proteome</keyword>
<feature type="domain" description="Streptomycin biosynthesis protein StrF" evidence="1">
    <location>
        <begin position="7"/>
        <end position="176"/>
    </location>
</feature>
<dbReference type="Proteomes" id="UP000321436">
    <property type="component" value="Unassembled WGS sequence"/>
</dbReference>
<gene>
    <name evidence="2" type="ORF">CCY01nite_35570</name>
</gene>
<evidence type="ECO:0000313" key="3">
    <source>
        <dbReference type="Proteomes" id="UP000321436"/>
    </source>
</evidence>
<dbReference type="Pfam" id="PF13712">
    <property type="entry name" value="Glyco_tranf_2_5"/>
    <property type="match status" value="1"/>
</dbReference>
<accession>A0A512RNN0</accession>
<reference evidence="2 3" key="1">
    <citation type="submission" date="2019-07" db="EMBL/GenBank/DDBJ databases">
        <title>Whole genome shotgun sequence of Chitinophaga cymbidii NBRC 109752.</title>
        <authorList>
            <person name="Hosoyama A."/>
            <person name="Uohara A."/>
            <person name="Ohji S."/>
            <person name="Ichikawa N."/>
        </authorList>
    </citation>
    <scope>NUCLEOTIDE SEQUENCE [LARGE SCALE GENOMIC DNA]</scope>
    <source>
        <strain evidence="2 3">NBRC 109752</strain>
    </source>
</reference>
<name>A0A512RNN0_9BACT</name>
<organism evidence="2 3">
    <name type="scientific">Chitinophaga cymbidii</name>
    <dbReference type="NCBI Taxonomy" id="1096750"/>
    <lineage>
        <taxon>Bacteria</taxon>
        <taxon>Pseudomonadati</taxon>
        <taxon>Bacteroidota</taxon>
        <taxon>Chitinophagia</taxon>
        <taxon>Chitinophagales</taxon>
        <taxon>Chitinophagaceae</taxon>
        <taxon>Chitinophaga</taxon>
    </lineage>
</organism>